<evidence type="ECO:0000256" key="1">
    <source>
        <dbReference type="SAM" id="SignalP"/>
    </source>
</evidence>
<proteinExistence type="predicted"/>
<reference evidence="2" key="1">
    <citation type="thesis" date="2020" institute="ProQuest LLC" country="789 East Eisenhower Parkway, Ann Arbor, MI, USA">
        <title>Comparative Genomics and Chromosome Evolution.</title>
        <authorList>
            <person name="Mudd A.B."/>
        </authorList>
    </citation>
    <scope>NUCLEOTIDE SEQUENCE</scope>
    <source>
        <strain evidence="2">237g6f4</strain>
        <tissue evidence="2">Blood</tissue>
    </source>
</reference>
<sequence>MMGVGVCLMRGWVCLMMGGGMRGRSPEKTGGAALQVEGGGAGQQEWGTGRGIYRLAVWAGQHYSIGRWQLGRAGWRQHGQTAHHLLGEGAGLCAVCPCCRQPEARFSTRLMAGAPLLIRYYK</sequence>
<keyword evidence="3" id="KW-1185">Reference proteome</keyword>
<name>A0AAV6ZF60_ENGPU</name>
<gene>
    <name evidence="2" type="ORF">GDO81_019980</name>
</gene>
<keyword evidence="1" id="KW-0732">Signal</keyword>
<protein>
    <recommendedName>
        <fullName evidence="4">Secreted protein</fullName>
    </recommendedName>
</protein>
<evidence type="ECO:0000313" key="2">
    <source>
        <dbReference type="EMBL" id="KAG8545987.1"/>
    </source>
</evidence>
<evidence type="ECO:0000313" key="3">
    <source>
        <dbReference type="Proteomes" id="UP000824782"/>
    </source>
</evidence>
<organism evidence="2 3">
    <name type="scientific">Engystomops pustulosus</name>
    <name type="common">Tungara frog</name>
    <name type="synonym">Physalaemus pustulosus</name>
    <dbReference type="NCBI Taxonomy" id="76066"/>
    <lineage>
        <taxon>Eukaryota</taxon>
        <taxon>Metazoa</taxon>
        <taxon>Chordata</taxon>
        <taxon>Craniata</taxon>
        <taxon>Vertebrata</taxon>
        <taxon>Euteleostomi</taxon>
        <taxon>Amphibia</taxon>
        <taxon>Batrachia</taxon>
        <taxon>Anura</taxon>
        <taxon>Neobatrachia</taxon>
        <taxon>Hyloidea</taxon>
        <taxon>Leptodactylidae</taxon>
        <taxon>Leiuperinae</taxon>
        <taxon>Engystomops</taxon>
    </lineage>
</organism>
<accession>A0AAV6ZF60</accession>
<evidence type="ECO:0008006" key="4">
    <source>
        <dbReference type="Google" id="ProtNLM"/>
    </source>
</evidence>
<comment type="caution">
    <text evidence="2">The sequence shown here is derived from an EMBL/GenBank/DDBJ whole genome shotgun (WGS) entry which is preliminary data.</text>
</comment>
<dbReference type="Proteomes" id="UP000824782">
    <property type="component" value="Unassembled WGS sequence"/>
</dbReference>
<dbReference type="AlphaFoldDB" id="A0AAV6ZF60"/>
<feature type="chain" id="PRO_5043967015" description="Secreted protein" evidence="1">
    <location>
        <begin position="24"/>
        <end position="122"/>
    </location>
</feature>
<dbReference type="EMBL" id="WNYA01001312">
    <property type="protein sequence ID" value="KAG8545987.1"/>
    <property type="molecule type" value="Genomic_DNA"/>
</dbReference>
<feature type="signal peptide" evidence="1">
    <location>
        <begin position="1"/>
        <end position="23"/>
    </location>
</feature>